<sequence>MQHATPAGSRSKRSFAEDAYRRLKAEILDNQLPPGFRALEAELAETLGMSRTPVREALLRLQSEGLVRVEPRRGMVVLAISPAEMAEIYDVLTALETMAAETLARVQPDAERMKPLWQAVDDMDDALAADDLDRWADADDHFHRSLVEACGNARLAQTALTFRDQIRRTRHLTLRLRARPIRSNESHRNLLRLIEAGDAEAAFAAHRAQRQRAGQELIDILRRFRLENM</sequence>
<gene>
    <name evidence="5" type="ORF">HNP73_003277</name>
</gene>
<organism evidence="5 6">
    <name type="scientific">Amaricoccus macauensis</name>
    <dbReference type="NCBI Taxonomy" id="57001"/>
    <lineage>
        <taxon>Bacteria</taxon>
        <taxon>Pseudomonadati</taxon>
        <taxon>Pseudomonadota</taxon>
        <taxon>Alphaproteobacteria</taxon>
        <taxon>Rhodobacterales</taxon>
        <taxon>Paracoccaceae</taxon>
        <taxon>Amaricoccus</taxon>
    </lineage>
</organism>
<dbReference type="SUPFAM" id="SSF48008">
    <property type="entry name" value="GntR ligand-binding domain-like"/>
    <property type="match status" value="1"/>
</dbReference>
<evidence type="ECO:0000313" key="5">
    <source>
        <dbReference type="EMBL" id="MBB5223330.1"/>
    </source>
</evidence>
<dbReference type="Gene3D" id="1.10.10.10">
    <property type="entry name" value="Winged helix-like DNA-binding domain superfamily/Winged helix DNA-binding domain"/>
    <property type="match status" value="1"/>
</dbReference>
<dbReference type="EMBL" id="JACHFM010000003">
    <property type="protein sequence ID" value="MBB5223330.1"/>
    <property type="molecule type" value="Genomic_DNA"/>
</dbReference>
<proteinExistence type="predicted"/>
<dbReference type="InterPro" id="IPR036388">
    <property type="entry name" value="WH-like_DNA-bd_sf"/>
</dbReference>
<evidence type="ECO:0000259" key="4">
    <source>
        <dbReference type="PROSITE" id="PS50949"/>
    </source>
</evidence>
<dbReference type="InterPro" id="IPR036390">
    <property type="entry name" value="WH_DNA-bd_sf"/>
</dbReference>
<dbReference type="PROSITE" id="PS50949">
    <property type="entry name" value="HTH_GNTR"/>
    <property type="match status" value="1"/>
</dbReference>
<name>A0A840SRD4_9RHOB</name>
<dbReference type="Pfam" id="PF00392">
    <property type="entry name" value="GntR"/>
    <property type="match status" value="1"/>
</dbReference>
<dbReference type="RefSeq" id="WP_221288715.1">
    <property type="nucleotide sequence ID" value="NZ_JACHFM010000003.1"/>
</dbReference>
<keyword evidence="6" id="KW-1185">Reference proteome</keyword>
<dbReference type="SUPFAM" id="SSF46785">
    <property type="entry name" value="Winged helix' DNA-binding domain"/>
    <property type="match status" value="1"/>
</dbReference>
<dbReference type="Gene3D" id="1.20.120.530">
    <property type="entry name" value="GntR ligand-binding domain-like"/>
    <property type="match status" value="1"/>
</dbReference>
<evidence type="ECO:0000313" key="6">
    <source>
        <dbReference type="Proteomes" id="UP000549457"/>
    </source>
</evidence>
<dbReference type="Pfam" id="PF07729">
    <property type="entry name" value="FCD"/>
    <property type="match status" value="1"/>
</dbReference>
<dbReference type="GO" id="GO:0003677">
    <property type="term" value="F:DNA binding"/>
    <property type="evidence" value="ECO:0007669"/>
    <property type="project" value="UniProtKB-KW"/>
</dbReference>
<evidence type="ECO:0000256" key="2">
    <source>
        <dbReference type="ARBA" id="ARBA00023125"/>
    </source>
</evidence>
<dbReference type="AlphaFoldDB" id="A0A840SRD4"/>
<keyword evidence="2 5" id="KW-0238">DNA-binding</keyword>
<dbReference type="PANTHER" id="PTHR43537">
    <property type="entry name" value="TRANSCRIPTIONAL REGULATOR, GNTR FAMILY"/>
    <property type="match status" value="1"/>
</dbReference>
<feature type="domain" description="HTH gntR-type" evidence="4">
    <location>
        <begin position="13"/>
        <end position="80"/>
    </location>
</feature>
<evidence type="ECO:0000256" key="3">
    <source>
        <dbReference type="ARBA" id="ARBA00023163"/>
    </source>
</evidence>
<dbReference type="InterPro" id="IPR011711">
    <property type="entry name" value="GntR_C"/>
</dbReference>
<dbReference type="SMART" id="SM00345">
    <property type="entry name" value="HTH_GNTR"/>
    <property type="match status" value="1"/>
</dbReference>
<dbReference type="PRINTS" id="PR00035">
    <property type="entry name" value="HTHGNTR"/>
</dbReference>
<keyword evidence="1" id="KW-0805">Transcription regulation</keyword>
<evidence type="ECO:0000256" key="1">
    <source>
        <dbReference type="ARBA" id="ARBA00023015"/>
    </source>
</evidence>
<dbReference type="SMART" id="SM00895">
    <property type="entry name" value="FCD"/>
    <property type="match status" value="1"/>
</dbReference>
<keyword evidence="3" id="KW-0804">Transcription</keyword>
<reference evidence="5 6" key="1">
    <citation type="submission" date="2020-08" db="EMBL/GenBank/DDBJ databases">
        <title>Genomic Encyclopedia of Type Strains, Phase IV (KMG-IV): sequencing the most valuable type-strain genomes for metagenomic binning, comparative biology and taxonomic classification.</title>
        <authorList>
            <person name="Goeker M."/>
        </authorList>
    </citation>
    <scope>NUCLEOTIDE SEQUENCE [LARGE SCALE GENOMIC DNA]</scope>
    <source>
        <strain evidence="5 6">DSM 101730</strain>
    </source>
</reference>
<dbReference type="InterPro" id="IPR008920">
    <property type="entry name" value="TF_FadR/GntR_C"/>
</dbReference>
<dbReference type="PANTHER" id="PTHR43537:SF24">
    <property type="entry name" value="GLUCONATE OPERON TRANSCRIPTIONAL REPRESSOR"/>
    <property type="match status" value="1"/>
</dbReference>
<comment type="caution">
    <text evidence="5">The sequence shown here is derived from an EMBL/GenBank/DDBJ whole genome shotgun (WGS) entry which is preliminary data.</text>
</comment>
<dbReference type="CDD" id="cd07377">
    <property type="entry name" value="WHTH_GntR"/>
    <property type="match status" value="1"/>
</dbReference>
<accession>A0A840SRD4</accession>
<dbReference type="Proteomes" id="UP000549457">
    <property type="component" value="Unassembled WGS sequence"/>
</dbReference>
<protein>
    <submittedName>
        <fullName evidence="5">DNA-binding GntR family transcriptional regulator</fullName>
    </submittedName>
</protein>
<dbReference type="GO" id="GO:0003700">
    <property type="term" value="F:DNA-binding transcription factor activity"/>
    <property type="evidence" value="ECO:0007669"/>
    <property type="project" value="InterPro"/>
</dbReference>
<dbReference type="InterPro" id="IPR000524">
    <property type="entry name" value="Tscrpt_reg_HTH_GntR"/>
</dbReference>